<evidence type="ECO:0000313" key="1">
    <source>
        <dbReference type="EMBL" id="ACB28040.1"/>
    </source>
</evidence>
<dbReference type="AlphaFoldDB" id="B1M965"/>
<evidence type="ECO:0000313" key="2">
    <source>
        <dbReference type="Proteomes" id="UP000006589"/>
    </source>
</evidence>
<gene>
    <name evidence="1" type="ordered locus">Mrad2831_6114</name>
</gene>
<accession>B1M965</accession>
<geneLocation type="plasmid" evidence="1 2">
    <name>pMRAD01</name>
</geneLocation>
<dbReference type="HOGENOM" id="CLU_920739_0_0_5"/>
<organism evidence="1 2">
    <name type="scientific">Methylobacterium radiotolerans (strain ATCC 27329 / DSM 1819 / JCM 2831 / NBRC 15690 / NCIMB 10815 / 0-1)</name>
    <dbReference type="NCBI Taxonomy" id="426355"/>
    <lineage>
        <taxon>Bacteria</taxon>
        <taxon>Pseudomonadati</taxon>
        <taxon>Pseudomonadota</taxon>
        <taxon>Alphaproteobacteria</taxon>
        <taxon>Hyphomicrobiales</taxon>
        <taxon>Methylobacteriaceae</taxon>
        <taxon>Methylobacterium</taxon>
    </lineage>
</organism>
<dbReference type="OrthoDB" id="7594252at2"/>
<dbReference type="eggNOG" id="ENOG5032WV6">
    <property type="taxonomic scope" value="Bacteria"/>
</dbReference>
<dbReference type="RefSeq" id="WP_012329828.1">
    <property type="nucleotide sequence ID" value="NC_010510.1"/>
</dbReference>
<proteinExistence type="predicted"/>
<dbReference type="GeneID" id="6142456"/>
<reference evidence="1 2" key="1">
    <citation type="submission" date="2008-03" db="EMBL/GenBank/DDBJ databases">
        <title>Complete sequence of plasmid1 of Methylobacterium radiotolerans JCM 2831.</title>
        <authorList>
            <consortium name="US DOE Joint Genome Institute"/>
            <person name="Copeland A."/>
            <person name="Lucas S."/>
            <person name="Lapidus A."/>
            <person name="Glavina del Rio T."/>
            <person name="Dalin E."/>
            <person name="Tice H."/>
            <person name="Bruce D."/>
            <person name="Goodwin L."/>
            <person name="Pitluck S."/>
            <person name="Kiss H."/>
            <person name="Brettin T."/>
            <person name="Detter J.C."/>
            <person name="Han C."/>
            <person name="Kuske C.R."/>
            <person name="Schmutz J."/>
            <person name="Larimer F."/>
            <person name="Land M."/>
            <person name="Hauser L."/>
            <person name="Kyrpides N."/>
            <person name="Mikhailova N."/>
            <person name="Marx C.J."/>
            <person name="Richardson P."/>
        </authorList>
    </citation>
    <scope>NUCLEOTIDE SEQUENCE [LARGE SCALE GENOMIC DNA]</scope>
    <source>
        <strain evidence="2">ATCC 27329 / DSM 1819 / JCM 2831 / NBRC 15690 / NCIMB 10815 / 0-1</strain>
        <plasmid evidence="2">Plasmid pMRAD01</plasmid>
    </source>
</reference>
<dbReference type="Proteomes" id="UP000006589">
    <property type="component" value="Plasmid pMRAD01"/>
</dbReference>
<dbReference type="EMBL" id="CP001002">
    <property type="protein sequence ID" value="ACB28040.1"/>
    <property type="molecule type" value="Genomic_DNA"/>
</dbReference>
<dbReference type="KEGG" id="mrd:Mrad2831_6114"/>
<protein>
    <submittedName>
        <fullName evidence="1">Uncharacterized protein</fullName>
    </submittedName>
</protein>
<sequence length="353" mass="39897">MTIPNKSGKYRALKDIVIQTACAEESQTAAADAGLQQPKPRQAAEFGNIPQSDPLLRRLLPEVDHRTVGEILVHPDFARMRRCYVPDTIANYESAVFPGGWQSAAYRTAALGAIVCLWANFDEANRATWPTLALFKRAVSTFGFSSPRQIDDFVRRLTETGHIVQERVVADGRLRLLKPTEKLLAWDREVIAPYYEALQLLYPEPGYGLPIARDPEFHLAQRRCAVKIFPIIGIFLRKIVELLPFYNMYQGLNVLLVLADRQATDPDKSMHERDLAEIQHRFRTSRSHIRNIITTAEASGLIIWTEGSRRRFAATPQALAATDLFIAYTLASHDLTYRMAMKEMGRDPGALVY</sequence>
<name>B1M965_METRJ</name>
<keyword evidence="1" id="KW-0614">Plasmid</keyword>